<evidence type="ECO:0000313" key="9">
    <source>
        <dbReference type="Proteomes" id="UP000600588"/>
    </source>
</evidence>
<dbReference type="InterPro" id="IPR003423">
    <property type="entry name" value="OMP_efflux"/>
</dbReference>
<evidence type="ECO:0000256" key="6">
    <source>
        <dbReference type="ARBA" id="ARBA00023136"/>
    </source>
</evidence>
<reference evidence="8 9" key="1">
    <citation type="submission" date="2020-09" db="EMBL/GenBank/DDBJ databases">
        <title>TT11 complete genome.</title>
        <authorList>
            <person name="Wu Z."/>
        </authorList>
    </citation>
    <scope>NUCLEOTIDE SEQUENCE [LARGE SCALE GENOMIC DNA]</scope>
    <source>
        <strain evidence="8 9">TT11</strain>
    </source>
</reference>
<comment type="similarity">
    <text evidence="2">Belongs to the outer membrane factor (OMF) (TC 1.B.17) family.</text>
</comment>
<evidence type="ECO:0000256" key="5">
    <source>
        <dbReference type="ARBA" id="ARBA00022692"/>
    </source>
</evidence>
<sequence>MNKKIILICFSCFYVIYSVAQSQKLWTLDDCIAYALEHNLTQQNQVFSAEINEEQWEQAKRDLIPQIGVGLPSYSVSYGRRVDPITNTIVDTRYVSGVNGSLSTSIVLFETFKKWNTLTYKKIQFESSKQTVLQYKYDLAFKIMTLFNDVLFYKGNLEIVMEQQKINLLQYKLITAQEKLGLKAKADIYEIEASISSDELNVLQAKNRLKEAKLSLLQEMNLDKIDIELIVPTDDNVAFFETSFSIDKVFAKAQQFLPNVQISENNIKAAEKNLAITKATFYPKISFGASVNTGYSPNRVDSNGSQIEFWEQIKTNTNKYISLSLYIPVFGNGRTWSNTKIARLNLQKAKVQFKQQNQVVYKEIQKLIQKNEALLVEEQLNTKKLKHQELAMEIAQKKFKSNLITLYDLQTANNRYTKTKMEQLQIKTQLSIQKRTLDFYNGTFILPVDNEEN</sequence>
<evidence type="ECO:0000256" key="2">
    <source>
        <dbReference type="ARBA" id="ARBA00007613"/>
    </source>
</evidence>
<evidence type="ECO:0000313" key="8">
    <source>
        <dbReference type="EMBL" id="MBD0833770.1"/>
    </source>
</evidence>
<name>A0A8J6Q4J6_9FLAO</name>
<gene>
    <name evidence="8" type="ORF">ICJ83_16695</name>
</gene>
<dbReference type="GO" id="GO:1990281">
    <property type="term" value="C:efflux pump complex"/>
    <property type="evidence" value="ECO:0007669"/>
    <property type="project" value="TreeGrafter"/>
</dbReference>
<keyword evidence="4" id="KW-1134">Transmembrane beta strand</keyword>
<keyword evidence="9" id="KW-1185">Reference proteome</keyword>
<organism evidence="8 9">
    <name type="scientific">Aestuariibaculum sediminum</name>
    <dbReference type="NCBI Taxonomy" id="2770637"/>
    <lineage>
        <taxon>Bacteria</taxon>
        <taxon>Pseudomonadati</taxon>
        <taxon>Bacteroidota</taxon>
        <taxon>Flavobacteriia</taxon>
        <taxon>Flavobacteriales</taxon>
        <taxon>Flavobacteriaceae</taxon>
    </lineage>
</organism>
<dbReference type="GO" id="GO:0015562">
    <property type="term" value="F:efflux transmembrane transporter activity"/>
    <property type="evidence" value="ECO:0007669"/>
    <property type="project" value="InterPro"/>
</dbReference>
<evidence type="ECO:0000256" key="3">
    <source>
        <dbReference type="ARBA" id="ARBA00022448"/>
    </source>
</evidence>
<comment type="subcellular location">
    <subcellularLocation>
        <location evidence="1">Cell outer membrane</location>
    </subcellularLocation>
</comment>
<dbReference type="Gene3D" id="1.20.1600.10">
    <property type="entry name" value="Outer membrane efflux proteins (OEP)"/>
    <property type="match status" value="1"/>
</dbReference>
<evidence type="ECO:0000256" key="1">
    <source>
        <dbReference type="ARBA" id="ARBA00004442"/>
    </source>
</evidence>
<accession>A0A8J6Q4J6</accession>
<keyword evidence="7" id="KW-0998">Cell outer membrane</keyword>
<keyword evidence="6" id="KW-0472">Membrane</keyword>
<dbReference type="PANTHER" id="PTHR30026:SF20">
    <property type="entry name" value="OUTER MEMBRANE PROTEIN TOLC"/>
    <property type="match status" value="1"/>
</dbReference>
<keyword evidence="3" id="KW-0813">Transport</keyword>
<dbReference type="GO" id="GO:0009279">
    <property type="term" value="C:cell outer membrane"/>
    <property type="evidence" value="ECO:0007669"/>
    <property type="project" value="UniProtKB-SubCell"/>
</dbReference>
<evidence type="ECO:0000256" key="4">
    <source>
        <dbReference type="ARBA" id="ARBA00022452"/>
    </source>
</evidence>
<dbReference type="GO" id="GO:0015288">
    <property type="term" value="F:porin activity"/>
    <property type="evidence" value="ECO:0007669"/>
    <property type="project" value="TreeGrafter"/>
</dbReference>
<comment type="caution">
    <text evidence="8">The sequence shown here is derived from an EMBL/GenBank/DDBJ whole genome shotgun (WGS) entry which is preliminary data.</text>
</comment>
<evidence type="ECO:0000256" key="7">
    <source>
        <dbReference type="ARBA" id="ARBA00023237"/>
    </source>
</evidence>
<dbReference type="SUPFAM" id="SSF56954">
    <property type="entry name" value="Outer membrane efflux proteins (OEP)"/>
    <property type="match status" value="1"/>
</dbReference>
<keyword evidence="5" id="KW-0812">Transmembrane</keyword>
<dbReference type="Pfam" id="PF02321">
    <property type="entry name" value="OEP"/>
    <property type="match status" value="1"/>
</dbReference>
<dbReference type="Proteomes" id="UP000600588">
    <property type="component" value="Unassembled WGS sequence"/>
</dbReference>
<dbReference type="EMBL" id="JACVXB010000016">
    <property type="protein sequence ID" value="MBD0833770.1"/>
    <property type="molecule type" value="Genomic_DNA"/>
</dbReference>
<protein>
    <submittedName>
        <fullName evidence="8">TolC family protein</fullName>
    </submittedName>
</protein>
<proteinExistence type="inferred from homology"/>
<dbReference type="AlphaFoldDB" id="A0A8J6Q4J6"/>
<dbReference type="InterPro" id="IPR051906">
    <property type="entry name" value="TolC-like"/>
</dbReference>
<dbReference type="RefSeq" id="WP_188231550.1">
    <property type="nucleotide sequence ID" value="NZ_JACVXB010000016.1"/>
</dbReference>
<dbReference type="PANTHER" id="PTHR30026">
    <property type="entry name" value="OUTER MEMBRANE PROTEIN TOLC"/>
    <property type="match status" value="1"/>
</dbReference>